<dbReference type="AlphaFoldDB" id="A0AAW6TYV2"/>
<evidence type="ECO:0000256" key="1">
    <source>
        <dbReference type="SAM" id="Phobius"/>
    </source>
</evidence>
<proteinExistence type="predicted"/>
<protein>
    <submittedName>
        <fullName evidence="2">Prepilin-type N-terminal cleavage/methylation domain-containing protein</fullName>
    </submittedName>
</protein>
<accession>A0AAW6TYV2</accession>
<evidence type="ECO:0000313" key="3">
    <source>
        <dbReference type="Proteomes" id="UP001431776"/>
    </source>
</evidence>
<reference evidence="2" key="1">
    <citation type="submission" date="2023-05" db="EMBL/GenBank/DDBJ databases">
        <title>Anaerotaeda fermentans gen. nov., sp. nov., a novel anaerobic planctomycete of the new family within the order Sedimentisphaerales isolated from Taman Peninsula, Russia.</title>
        <authorList>
            <person name="Khomyakova M.A."/>
            <person name="Merkel A.Y."/>
            <person name="Slobodkin A.I."/>
        </authorList>
    </citation>
    <scope>NUCLEOTIDE SEQUENCE</scope>
    <source>
        <strain evidence="2">M17dextr</strain>
    </source>
</reference>
<name>A0AAW6TYV2_9BACT</name>
<dbReference type="InterPro" id="IPR012902">
    <property type="entry name" value="N_methyl_site"/>
</dbReference>
<evidence type="ECO:0000313" key="2">
    <source>
        <dbReference type="EMBL" id="MDI6449815.1"/>
    </source>
</evidence>
<dbReference type="RefSeq" id="WP_349245223.1">
    <property type="nucleotide sequence ID" value="NZ_JASCXX010000013.1"/>
</dbReference>
<gene>
    <name evidence="2" type="ORF">QJ522_12220</name>
</gene>
<dbReference type="Pfam" id="PF07963">
    <property type="entry name" value="N_methyl"/>
    <property type="match status" value="1"/>
</dbReference>
<keyword evidence="1" id="KW-0812">Transmembrane</keyword>
<organism evidence="2 3">
    <name type="scientific">Anaerobaca lacustris</name>
    <dbReference type="NCBI Taxonomy" id="3044600"/>
    <lineage>
        <taxon>Bacteria</taxon>
        <taxon>Pseudomonadati</taxon>
        <taxon>Planctomycetota</taxon>
        <taxon>Phycisphaerae</taxon>
        <taxon>Sedimentisphaerales</taxon>
        <taxon>Anaerobacaceae</taxon>
        <taxon>Anaerobaca</taxon>
    </lineage>
</organism>
<keyword evidence="3" id="KW-1185">Reference proteome</keyword>
<keyword evidence="1" id="KW-0472">Membrane</keyword>
<keyword evidence="1" id="KW-1133">Transmembrane helix</keyword>
<dbReference type="EMBL" id="JASCXX010000013">
    <property type="protein sequence ID" value="MDI6449815.1"/>
    <property type="molecule type" value="Genomic_DNA"/>
</dbReference>
<sequence>MKDAKRRKGFSFVEILISIILVGLSITALVIASNSFTQANAAGADISTAEFLIEQIRERTALMSFADIAAMGDATHTPPIDAQGTPLTALASFSQQVSVAYVNQNDFTTEAVSPTDFLRVTVTVALNGRPISSAGWIRTRY</sequence>
<dbReference type="Proteomes" id="UP001431776">
    <property type="component" value="Unassembled WGS sequence"/>
</dbReference>
<comment type="caution">
    <text evidence="2">The sequence shown here is derived from an EMBL/GenBank/DDBJ whole genome shotgun (WGS) entry which is preliminary data.</text>
</comment>
<feature type="transmembrane region" description="Helical" evidence="1">
    <location>
        <begin position="12"/>
        <end position="32"/>
    </location>
</feature>